<name>A0A4U0WZW7_9PEZI</name>
<evidence type="ECO:0000313" key="9">
    <source>
        <dbReference type="Proteomes" id="UP000308768"/>
    </source>
</evidence>
<dbReference type="STRING" id="331657.A0A4U0WZW7"/>
<dbReference type="SMART" id="SM00321">
    <property type="entry name" value="WSC"/>
    <property type="match status" value="4"/>
</dbReference>
<sequence length="1160" mass="119745">LLLTRQVQTPFLQSDIGCTDIPNTIGIIGTPVIDPNTDIAYFYAKTYIPNFRTAGNTGTFNGVYYFYAVDVKTLQDVPGYPVLVDGSYADNDPRKYFVGGTILQRPSLSKIGNVVYAAFGGHCDLFNYTGTVLGVDVTTQKVVTNFATESGPNSRFSTDWLPNGGGGQAGIWQSGMGLASDGNRMFFVTGNGNGGENQGLPANGASGCRTLAEAVVNLGVDPTTGKVSAIDYFQPYDYINMDGGDQDFGSGGIALLDPTVFKGTGVSRIGVTSGKNGKIYILNADNLGGYKQGQGQTDLVLQTITTNKAVFGGVGSYPLEGGYIYSTPVGYPTSAYKLGFNGAGQPVFTFAGATPEVSAGRVGGGVPTITTFKGQPGTAILWLTDPDAGLRAWYAVPQNGVMTRINLPPDLPPVGSIIQAGGAVSVPATFNATTGTGDYLSYFFVYSDGGKANTILEGSASTAPKANFSISNGEGGWLGQSNLLMDFGSAKPGETVSRQIRICNEGGSVLTVSKSKPPLGAIRAQNYGIDLHESQTIAVNDCAYGTVIFGPGAEPPNIPDFTETNTWTLNTDDLSWGVHVVQMMGVVHDKVVGPTYTNGSARYQYLGCYLDSATGARLLPQQVYADTQNNENGKCQTACAAQGYAFAGTEYQQECWCGNKLPSGTYYNDESQGKCACGGNGGTGYISIYYDTTKYSMNNNTYSASSTGTNVAASGPVTRSSVDNYNYIGCYSEASAGRALSGKAVAASPDGGSVEWCSAGCTGYSYFGVEYGNECYCGNTLMGGSALVAGADVASTGCSMTCGANSSEYCGGPNRLNMYQLNGSAPVTTTSGVTTAPTANPSGPATVQSAGLFHYLGCYNDSVQSRALSVEPIAGNTLTVQNCASACSTYLYFGIEYATECYCGNSLLSYSQPMADGCSMTCGGDSSSLCGGPNRLTMYIKGNGTLAASATTSGTAPDQTTAVASSTTAATPTGPVTVQTAGSFVSIGCYNDTIGSRAFSVEPAAGNTMTIELCAAACASYSYFGVEYGVECYCGNQIASGSINMVTGCSMACGGNGSELCGGPNRLNAYQNSNIAVMSSTVSGSSVPATVVPSSTSPSAAPTRAPIQGFQYAGCWTDSTGLRVLTGGGTVGNAASPMSLEVCGAYCSGFAYWGVEYGQE</sequence>
<organism evidence="8 9">
    <name type="scientific">Cryomyces minteri</name>
    <dbReference type="NCBI Taxonomy" id="331657"/>
    <lineage>
        <taxon>Eukaryota</taxon>
        <taxon>Fungi</taxon>
        <taxon>Dikarya</taxon>
        <taxon>Ascomycota</taxon>
        <taxon>Pezizomycotina</taxon>
        <taxon>Dothideomycetes</taxon>
        <taxon>Dothideomycetes incertae sedis</taxon>
        <taxon>Cryomyces</taxon>
    </lineage>
</organism>
<evidence type="ECO:0000256" key="5">
    <source>
        <dbReference type="ARBA" id="ARBA00023136"/>
    </source>
</evidence>
<evidence type="ECO:0000256" key="4">
    <source>
        <dbReference type="ARBA" id="ARBA00022989"/>
    </source>
</evidence>
<accession>A0A4U0WZW7</accession>
<protein>
    <recommendedName>
        <fullName evidence="7">WSC domain-containing protein</fullName>
    </recommendedName>
</protein>
<dbReference type="OrthoDB" id="5985073at2759"/>
<dbReference type="PANTHER" id="PTHR24269">
    <property type="entry name" value="KREMEN PROTEIN"/>
    <property type="match status" value="1"/>
</dbReference>
<keyword evidence="5" id="KW-0472">Membrane</keyword>
<comment type="subcellular location">
    <subcellularLocation>
        <location evidence="1">Membrane</location>
        <topology evidence="1">Single-pass membrane protein</topology>
    </subcellularLocation>
</comment>
<gene>
    <name evidence="8" type="ORF">B0A49_04761</name>
</gene>
<keyword evidence="4" id="KW-1133">Transmembrane helix</keyword>
<evidence type="ECO:0000256" key="1">
    <source>
        <dbReference type="ARBA" id="ARBA00004167"/>
    </source>
</evidence>
<dbReference type="PROSITE" id="PS51212">
    <property type="entry name" value="WSC"/>
    <property type="match status" value="4"/>
</dbReference>
<evidence type="ECO:0000313" key="8">
    <source>
        <dbReference type="EMBL" id="TKA69420.1"/>
    </source>
</evidence>
<proteinExistence type="predicted"/>
<comment type="caution">
    <text evidence="8">The sequence shown here is derived from an EMBL/GenBank/DDBJ whole genome shotgun (WGS) entry which is preliminary data.</text>
</comment>
<reference evidence="8 9" key="1">
    <citation type="submission" date="2017-03" db="EMBL/GenBank/DDBJ databases">
        <title>Genomes of endolithic fungi from Antarctica.</title>
        <authorList>
            <person name="Coleine C."/>
            <person name="Masonjones S."/>
            <person name="Stajich J.E."/>
        </authorList>
    </citation>
    <scope>NUCLEOTIDE SEQUENCE [LARGE SCALE GENOMIC DNA]</scope>
    <source>
        <strain evidence="8 9">CCFEE 5187</strain>
    </source>
</reference>
<evidence type="ECO:0000259" key="7">
    <source>
        <dbReference type="PROSITE" id="PS51212"/>
    </source>
</evidence>
<feature type="domain" description="WSC" evidence="7">
    <location>
        <begin position="852"/>
        <end position="942"/>
    </location>
</feature>
<dbReference type="GO" id="GO:0005886">
    <property type="term" value="C:plasma membrane"/>
    <property type="evidence" value="ECO:0007669"/>
    <property type="project" value="TreeGrafter"/>
</dbReference>
<keyword evidence="6" id="KW-0325">Glycoprotein</keyword>
<evidence type="ECO:0000256" key="3">
    <source>
        <dbReference type="ARBA" id="ARBA00022729"/>
    </source>
</evidence>
<evidence type="ECO:0000256" key="6">
    <source>
        <dbReference type="ARBA" id="ARBA00023180"/>
    </source>
</evidence>
<dbReference type="Pfam" id="PF01822">
    <property type="entry name" value="WSC"/>
    <property type="match status" value="4"/>
</dbReference>
<dbReference type="InterPro" id="IPR051836">
    <property type="entry name" value="Kremen_rcpt"/>
</dbReference>
<dbReference type="Proteomes" id="UP000308768">
    <property type="component" value="Unassembled WGS sequence"/>
</dbReference>
<keyword evidence="9" id="KW-1185">Reference proteome</keyword>
<feature type="domain" description="WSC" evidence="7">
    <location>
        <begin position="602"/>
        <end position="698"/>
    </location>
</feature>
<dbReference type="EMBL" id="NAJN01000732">
    <property type="protein sequence ID" value="TKA69420.1"/>
    <property type="molecule type" value="Genomic_DNA"/>
</dbReference>
<dbReference type="InterPro" id="IPR002889">
    <property type="entry name" value="WSC_carb-bd"/>
</dbReference>
<keyword evidence="2" id="KW-0812">Transmembrane</keyword>
<keyword evidence="3" id="KW-0732">Signal</keyword>
<feature type="domain" description="WSC" evidence="7">
    <location>
        <begin position="983"/>
        <end position="1073"/>
    </location>
</feature>
<dbReference type="PANTHER" id="PTHR24269:SF16">
    <property type="entry name" value="PROTEIN SLG1"/>
    <property type="match status" value="1"/>
</dbReference>
<feature type="non-terminal residue" evidence="8">
    <location>
        <position position="1"/>
    </location>
</feature>
<dbReference type="AlphaFoldDB" id="A0A4U0WZW7"/>
<feature type="domain" description="WSC" evidence="7">
    <location>
        <begin position="724"/>
        <end position="822"/>
    </location>
</feature>
<evidence type="ECO:0000256" key="2">
    <source>
        <dbReference type="ARBA" id="ARBA00022692"/>
    </source>
</evidence>